<dbReference type="AlphaFoldDB" id="A0A5B8KX99"/>
<feature type="domain" description="Tetrapyrrole biosynthesis uroporphyrinogen III synthase" evidence="1">
    <location>
        <begin position="15"/>
        <end position="227"/>
    </location>
</feature>
<dbReference type="RefSeq" id="WP_146298872.1">
    <property type="nucleotide sequence ID" value="NZ_CP042301.2"/>
</dbReference>
<dbReference type="EMBL" id="CP042301">
    <property type="protein sequence ID" value="QDZ00223.1"/>
    <property type="molecule type" value="Genomic_DNA"/>
</dbReference>
<dbReference type="GO" id="GO:0033014">
    <property type="term" value="P:tetrapyrrole biosynthetic process"/>
    <property type="evidence" value="ECO:0007669"/>
    <property type="project" value="InterPro"/>
</dbReference>
<dbReference type="InterPro" id="IPR003754">
    <property type="entry name" value="4pyrrol_synth_uPrphyn_synth"/>
</dbReference>
<dbReference type="CDD" id="cd06578">
    <property type="entry name" value="HemD"/>
    <property type="match status" value="1"/>
</dbReference>
<evidence type="ECO:0000259" key="1">
    <source>
        <dbReference type="Pfam" id="PF02602"/>
    </source>
</evidence>
<reference evidence="2" key="1">
    <citation type="submission" date="2020-04" db="EMBL/GenBank/DDBJ databases">
        <title>Nitratireductor sp. nov. isolated from mangrove soil.</title>
        <authorList>
            <person name="Ye Y."/>
        </authorList>
    </citation>
    <scope>NUCLEOTIDE SEQUENCE</scope>
    <source>
        <strain evidence="2">SY7</strain>
    </source>
</reference>
<accession>A0A5B8KX99</accession>
<dbReference type="SUPFAM" id="SSF69618">
    <property type="entry name" value="HemD-like"/>
    <property type="match status" value="1"/>
</dbReference>
<dbReference type="OrthoDB" id="7163809at2"/>
<organism evidence="2 3">
    <name type="scientific">Nitratireductor mangrovi</name>
    <dbReference type="NCBI Taxonomy" id="2599600"/>
    <lineage>
        <taxon>Bacteria</taxon>
        <taxon>Pseudomonadati</taxon>
        <taxon>Pseudomonadota</taxon>
        <taxon>Alphaproteobacteria</taxon>
        <taxon>Hyphomicrobiales</taxon>
        <taxon>Phyllobacteriaceae</taxon>
        <taxon>Nitratireductor</taxon>
    </lineage>
</organism>
<dbReference type="KEGG" id="niy:FQ775_07440"/>
<dbReference type="InterPro" id="IPR036108">
    <property type="entry name" value="4pyrrol_syn_uPrphyn_synt_sf"/>
</dbReference>
<name>A0A5B8KX99_9HYPH</name>
<dbReference type="Gene3D" id="3.40.50.10090">
    <property type="match status" value="2"/>
</dbReference>
<protein>
    <submittedName>
        <fullName evidence="2">Uroporphyrinogen-III synthase</fullName>
    </submittedName>
</protein>
<gene>
    <name evidence="2" type="ORF">FQ775_07440</name>
</gene>
<proteinExistence type="predicted"/>
<dbReference type="Proteomes" id="UP000321389">
    <property type="component" value="Chromosome"/>
</dbReference>
<keyword evidence="3" id="KW-1185">Reference proteome</keyword>
<evidence type="ECO:0000313" key="2">
    <source>
        <dbReference type="EMBL" id="QDZ00223.1"/>
    </source>
</evidence>
<evidence type="ECO:0000313" key="3">
    <source>
        <dbReference type="Proteomes" id="UP000321389"/>
    </source>
</evidence>
<sequence>MQLLLTRPKEQAISMAEAFCRRGHCVHLLPLLRVERLRHDRSVLEQAPAVVVTSANAVPALIGLDSATRVFAVGPETAAAVEEAGFWNVARASGTAKSLLELVSLSWRPENGPLIYASGRHVSVNVAATLVALGYHCERVEVYATEGLRNLPGRARSLLKRNELDAALFMSVRTADVFAELVEKAGLRECCRSMTSVPLSLKISDRLRHLPWRDTQVALSPTRAGILAVVNALSQRYPTPVKADAD</sequence>
<dbReference type="GO" id="GO:0004852">
    <property type="term" value="F:uroporphyrinogen-III synthase activity"/>
    <property type="evidence" value="ECO:0007669"/>
    <property type="project" value="InterPro"/>
</dbReference>
<dbReference type="Pfam" id="PF02602">
    <property type="entry name" value="HEM4"/>
    <property type="match status" value="1"/>
</dbReference>